<dbReference type="EMBL" id="AGNL01016895">
    <property type="protein sequence ID" value="EJK64767.1"/>
    <property type="molecule type" value="Genomic_DNA"/>
</dbReference>
<protein>
    <recommendedName>
        <fullName evidence="3">JmjC domain-containing protein</fullName>
    </recommendedName>
</protein>
<dbReference type="Gene3D" id="2.60.120.650">
    <property type="entry name" value="Cupin"/>
    <property type="match status" value="1"/>
</dbReference>
<keyword evidence="2" id="KW-1185">Reference proteome</keyword>
<feature type="non-terminal residue" evidence="1">
    <location>
        <position position="1"/>
    </location>
</feature>
<dbReference type="Proteomes" id="UP000266841">
    <property type="component" value="Unassembled WGS sequence"/>
</dbReference>
<evidence type="ECO:0008006" key="3">
    <source>
        <dbReference type="Google" id="ProtNLM"/>
    </source>
</evidence>
<evidence type="ECO:0000313" key="1">
    <source>
        <dbReference type="EMBL" id="EJK64767.1"/>
    </source>
</evidence>
<name>K0T2Y0_THAOC</name>
<organism evidence="1 2">
    <name type="scientific">Thalassiosira oceanica</name>
    <name type="common">Marine diatom</name>
    <dbReference type="NCBI Taxonomy" id="159749"/>
    <lineage>
        <taxon>Eukaryota</taxon>
        <taxon>Sar</taxon>
        <taxon>Stramenopiles</taxon>
        <taxon>Ochrophyta</taxon>
        <taxon>Bacillariophyta</taxon>
        <taxon>Coscinodiscophyceae</taxon>
        <taxon>Thalassiosirophycidae</taxon>
        <taxon>Thalassiosirales</taxon>
        <taxon>Thalassiosiraceae</taxon>
        <taxon>Thalassiosira</taxon>
    </lineage>
</organism>
<accession>K0T2Y0</accession>
<comment type="caution">
    <text evidence="1">The sequence shown here is derived from an EMBL/GenBank/DDBJ whole genome shotgun (WGS) entry which is preliminary data.</text>
</comment>
<sequence length="670" mass="75533">GRHSDPKPGKGVVGSSAIARAEMVKELVKLKKAARRSNCDQMFDQFCDGQTPDREIFDQPNLLNYGRVSFLATCAVLNVIFVVAYLTTDYSAETTDYLGIGPSSVRGAAQPKQPTPTLEYDISDGVVDVVPGDPRCILVIDEESSKLDDLERQYEGNTELGVGDAESYSLGPCLYYYPKRNKPELGYIKDIDWFHFRTSKPTVEARDSCFVKCLDLMEELPITSKLDPGILSAASWMGLAGASRKLLHKFNVDPLYRPEVTQRDLERDDSIRLRRNAMQAAISGGYTDIVKILSKGDYTKEIDEWGRTVEDYVRMVGSPIRPHFAKSILGIHVQDQVPRTGIFDAELAGESEWNRTESEPFDDFSCEFDVIDSEIEDLPYEEFLRDYYLPGRPVVLRNHVSTYPPLSMQKHCSHQMSIEQLERNERCEDNPKLHMMHAENFDEVFGIYDGDPLRGGFRKIKEWFDLKQGWQIFFGSDGSGATLHWHAAAFNILYVGVKEWHITPPLYRGFSGMTAQSVKKRIADEPHSMKCTQMPGDLIYIPAESGALTMKDVACPFWTRERCSGRQRGLSCSAECPLYAEGFIWSVHGLRRPQTTIDAPTMPTIIDLSAPMCARLKCDWAVFDFCTAFSTPKQESSQIGHMTPLDKPLLQCRHLPDLRTSNSSDVGRAV</sequence>
<gene>
    <name evidence="1" type="ORF">THAOC_14466</name>
</gene>
<dbReference type="OrthoDB" id="202463at2759"/>
<dbReference type="SUPFAM" id="SSF51197">
    <property type="entry name" value="Clavaminate synthase-like"/>
    <property type="match status" value="1"/>
</dbReference>
<dbReference type="AlphaFoldDB" id="K0T2Y0"/>
<reference evidence="1 2" key="1">
    <citation type="journal article" date="2012" name="Genome Biol.">
        <title>Genome and low-iron response of an oceanic diatom adapted to chronic iron limitation.</title>
        <authorList>
            <person name="Lommer M."/>
            <person name="Specht M."/>
            <person name="Roy A.S."/>
            <person name="Kraemer L."/>
            <person name="Andreson R."/>
            <person name="Gutowska M.A."/>
            <person name="Wolf J."/>
            <person name="Bergner S.V."/>
            <person name="Schilhabel M.B."/>
            <person name="Klostermeier U.C."/>
            <person name="Beiko R.G."/>
            <person name="Rosenstiel P."/>
            <person name="Hippler M."/>
            <person name="Laroche J."/>
        </authorList>
    </citation>
    <scope>NUCLEOTIDE SEQUENCE [LARGE SCALE GENOMIC DNA]</scope>
    <source>
        <strain evidence="1 2">CCMP1005</strain>
    </source>
</reference>
<proteinExistence type="predicted"/>
<dbReference type="eggNOG" id="ENOG502SERJ">
    <property type="taxonomic scope" value="Eukaryota"/>
</dbReference>
<evidence type="ECO:0000313" key="2">
    <source>
        <dbReference type="Proteomes" id="UP000266841"/>
    </source>
</evidence>